<protein>
    <submittedName>
        <fullName evidence="1">Uncharacterized protein</fullName>
    </submittedName>
</protein>
<keyword evidence="2" id="KW-1185">Reference proteome</keyword>
<dbReference type="Proteomes" id="UP000265520">
    <property type="component" value="Unassembled WGS sequence"/>
</dbReference>
<reference evidence="1 2" key="1">
    <citation type="journal article" date="2018" name="Front. Plant Sci.">
        <title>Red Clover (Trifolium pratense) and Zigzag Clover (T. medium) - A Picture of Genomic Similarities and Differences.</title>
        <authorList>
            <person name="Dluhosova J."/>
            <person name="Istvanek J."/>
            <person name="Nedelnik J."/>
            <person name="Repkova J."/>
        </authorList>
    </citation>
    <scope>NUCLEOTIDE SEQUENCE [LARGE SCALE GENOMIC DNA]</scope>
    <source>
        <strain evidence="2">cv. 10/8</strain>
        <tissue evidence="1">Leaf</tissue>
    </source>
</reference>
<name>A0A392THA0_9FABA</name>
<accession>A0A392THA0</accession>
<evidence type="ECO:0000313" key="2">
    <source>
        <dbReference type="Proteomes" id="UP000265520"/>
    </source>
</evidence>
<feature type="non-terminal residue" evidence="1">
    <location>
        <position position="43"/>
    </location>
</feature>
<dbReference type="AlphaFoldDB" id="A0A392THA0"/>
<comment type="caution">
    <text evidence="1">The sequence shown here is derived from an EMBL/GenBank/DDBJ whole genome shotgun (WGS) entry which is preliminary data.</text>
</comment>
<sequence length="43" mass="4788">MKLKLGAKRYKSSMLMEEEEITNECSANDEANMDVDCASCSIV</sequence>
<proteinExistence type="predicted"/>
<organism evidence="1 2">
    <name type="scientific">Trifolium medium</name>
    <dbReference type="NCBI Taxonomy" id="97028"/>
    <lineage>
        <taxon>Eukaryota</taxon>
        <taxon>Viridiplantae</taxon>
        <taxon>Streptophyta</taxon>
        <taxon>Embryophyta</taxon>
        <taxon>Tracheophyta</taxon>
        <taxon>Spermatophyta</taxon>
        <taxon>Magnoliopsida</taxon>
        <taxon>eudicotyledons</taxon>
        <taxon>Gunneridae</taxon>
        <taxon>Pentapetalae</taxon>
        <taxon>rosids</taxon>
        <taxon>fabids</taxon>
        <taxon>Fabales</taxon>
        <taxon>Fabaceae</taxon>
        <taxon>Papilionoideae</taxon>
        <taxon>50 kb inversion clade</taxon>
        <taxon>NPAAA clade</taxon>
        <taxon>Hologalegina</taxon>
        <taxon>IRL clade</taxon>
        <taxon>Trifolieae</taxon>
        <taxon>Trifolium</taxon>
    </lineage>
</organism>
<dbReference type="EMBL" id="LXQA010564305">
    <property type="protein sequence ID" value="MCI59476.1"/>
    <property type="molecule type" value="Genomic_DNA"/>
</dbReference>
<evidence type="ECO:0000313" key="1">
    <source>
        <dbReference type="EMBL" id="MCI59476.1"/>
    </source>
</evidence>